<evidence type="ECO:0000259" key="1">
    <source>
        <dbReference type="PROSITE" id="PS51186"/>
    </source>
</evidence>
<reference evidence="2 3" key="1">
    <citation type="submission" date="2019-01" db="EMBL/GenBank/DDBJ databases">
        <title>Draft Genome Sequences of Helcococcus ovis Strains Isolated from the Uterus and Vagina of Dairy Cows with Metritis.</title>
        <authorList>
            <person name="Cunha F."/>
            <person name="Jeon S.J."/>
            <person name="Kutzer P."/>
            <person name="Galvao K.N."/>
        </authorList>
    </citation>
    <scope>NUCLEOTIDE SEQUENCE [LARGE SCALE GENOMIC DNA]</scope>
    <source>
        <strain evidence="2 3">KG-37</strain>
    </source>
</reference>
<dbReference type="OrthoDB" id="9795206at2"/>
<dbReference type="Pfam" id="PF00583">
    <property type="entry name" value="Acetyltransf_1"/>
    <property type="match status" value="1"/>
</dbReference>
<organism evidence="2 3">
    <name type="scientific">Helcococcus ovis</name>
    <dbReference type="NCBI Taxonomy" id="72026"/>
    <lineage>
        <taxon>Bacteria</taxon>
        <taxon>Bacillati</taxon>
        <taxon>Bacillota</taxon>
        <taxon>Tissierellia</taxon>
        <taxon>Tissierellales</taxon>
        <taxon>Peptoniphilaceae</taxon>
        <taxon>Helcococcus</taxon>
    </lineage>
</organism>
<keyword evidence="3" id="KW-1185">Reference proteome</keyword>
<dbReference type="Gene3D" id="3.40.630.30">
    <property type="match status" value="1"/>
</dbReference>
<evidence type="ECO:0000313" key="3">
    <source>
        <dbReference type="Proteomes" id="UP000297454"/>
    </source>
</evidence>
<dbReference type="Proteomes" id="UP000297454">
    <property type="component" value="Unassembled WGS sequence"/>
</dbReference>
<sequence length="218" mass="26289">MVLLVPLNYTLRKKILSFMTLSICKKMNKEYYLRPLKKEDGILLRQWTDHDDPLFVGYNYSDLSDKELDIWFKMKQGRNNALYFSIFNIEGKLIGYIGIKEINKVLKIAKLGIVLDSKFMSKGIGSKVLQQFLNFYFEKLKMRRLDLEVNAWNTRAINLYKKFNFKMHSSEYIKFENQVIDIEEEKYEGYFERKNGIIFTKIYEMRLKRQEYLDEIRD</sequence>
<dbReference type="CDD" id="cd04301">
    <property type="entry name" value="NAT_SF"/>
    <property type="match status" value="1"/>
</dbReference>
<dbReference type="SUPFAM" id="SSF55729">
    <property type="entry name" value="Acyl-CoA N-acyltransferases (Nat)"/>
    <property type="match status" value="1"/>
</dbReference>
<name>A0A4R9C1Y8_9FIRM</name>
<dbReference type="InterPro" id="IPR016181">
    <property type="entry name" value="Acyl_CoA_acyltransferase"/>
</dbReference>
<proteinExistence type="predicted"/>
<dbReference type="PROSITE" id="PS51186">
    <property type="entry name" value="GNAT"/>
    <property type="match status" value="1"/>
</dbReference>
<evidence type="ECO:0000313" key="2">
    <source>
        <dbReference type="EMBL" id="TFF66773.1"/>
    </source>
</evidence>
<dbReference type="InterPro" id="IPR000182">
    <property type="entry name" value="GNAT_dom"/>
</dbReference>
<dbReference type="PANTHER" id="PTHR43415">
    <property type="entry name" value="SPERMIDINE N(1)-ACETYLTRANSFERASE"/>
    <property type="match status" value="1"/>
</dbReference>
<dbReference type="AlphaFoldDB" id="A0A4R9C1Y8"/>
<accession>A0A4R9C1Y8</accession>
<dbReference type="PANTHER" id="PTHR43415:SF3">
    <property type="entry name" value="GNAT-FAMILY ACETYLTRANSFERASE"/>
    <property type="match status" value="1"/>
</dbReference>
<gene>
    <name evidence="2" type="ORF">EQF91_03185</name>
</gene>
<dbReference type="GO" id="GO:0016747">
    <property type="term" value="F:acyltransferase activity, transferring groups other than amino-acyl groups"/>
    <property type="evidence" value="ECO:0007669"/>
    <property type="project" value="InterPro"/>
</dbReference>
<dbReference type="EMBL" id="SCFR01000007">
    <property type="protein sequence ID" value="TFF66773.1"/>
    <property type="molecule type" value="Genomic_DNA"/>
</dbReference>
<protein>
    <submittedName>
        <fullName evidence="2">N-acetyltransferase</fullName>
    </submittedName>
</protein>
<keyword evidence="2" id="KW-0808">Transferase</keyword>
<feature type="domain" description="N-acetyltransferase" evidence="1">
    <location>
        <begin position="42"/>
        <end position="210"/>
    </location>
</feature>
<comment type="caution">
    <text evidence="2">The sequence shown here is derived from an EMBL/GenBank/DDBJ whole genome shotgun (WGS) entry which is preliminary data.</text>
</comment>